<evidence type="ECO:0000313" key="2">
    <source>
        <dbReference type="EMBL" id="CEM15909.1"/>
    </source>
</evidence>
<gene>
    <name evidence="2" type="ORF">Vbra_15896</name>
</gene>
<feature type="transmembrane region" description="Helical" evidence="1">
    <location>
        <begin position="6"/>
        <end position="26"/>
    </location>
</feature>
<keyword evidence="3" id="KW-1185">Reference proteome</keyword>
<keyword evidence="1" id="KW-1133">Transmembrane helix</keyword>
<proteinExistence type="predicted"/>
<dbReference type="EMBL" id="CDMY01000474">
    <property type="protein sequence ID" value="CEM15909.1"/>
    <property type="molecule type" value="Genomic_DNA"/>
</dbReference>
<protein>
    <submittedName>
        <fullName evidence="2">Uncharacterized protein</fullName>
    </submittedName>
</protein>
<dbReference type="PhylomeDB" id="A0A0G4FNV6"/>
<reference evidence="2 3" key="1">
    <citation type="submission" date="2014-11" db="EMBL/GenBank/DDBJ databases">
        <authorList>
            <person name="Zhu J."/>
            <person name="Qi W."/>
            <person name="Song R."/>
        </authorList>
    </citation>
    <scope>NUCLEOTIDE SEQUENCE [LARGE SCALE GENOMIC DNA]</scope>
</reference>
<evidence type="ECO:0000256" key="1">
    <source>
        <dbReference type="SAM" id="Phobius"/>
    </source>
</evidence>
<dbReference type="AlphaFoldDB" id="A0A0G4FNV6"/>
<keyword evidence="1" id="KW-0812">Transmembrane</keyword>
<accession>A0A0G4FNV6</accession>
<dbReference type="VEuPathDB" id="CryptoDB:Vbra_15896"/>
<evidence type="ECO:0000313" key="3">
    <source>
        <dbReference type="Proteomes" id="UP000041254"/>
    </source>
</evidence>
<dbReference type="InParanoid" id="A0A0G4FNV6"/>
<name>A0A0G4FNV6_VITBC</name>
<sequence>MAPFTAVVGTPGLVDCIVAFLPIHLLMRLSSHARQDGVPQHRHLTISAATPDERSFWKRLPLALIQQLAAWLARLTAITLRCPAQLAAAAVGRGAGWCFEVMVTIVEGHAEARRAAALQRGTLTSIRIFHDVQLTCEELDALDRTTPERPPPLVARPTLDALTSISGLKPVHQSLAERGWEMPSLAWVGQGGWQPHRLGRLVVSSRSLRRVRGSIDAGGTGRRDEPRWEKVFEGMPVATGQQPGPLSHLEAIGPVPVFLHPVLVFLQFGTIDKLR</sequence>
<organism evidence="2 3">
    <name type="scientific">Vitrella brassicaformis (strain CCMP3155)</name>
    <dbReference type="NCBI Taxonomy" id="1169540"/>
    <lineage>
        <taxon>Eukaryota</taxon>
        <taxon>Sar</taxon>
        <taxon>Alveolata</taxon>
        <taxon>Colpodellida</taxon>
        <taxon>Vitrellaceae</taxon>
        <taxon>Vitrella</taxon>
    </lineage>
</organism>
<keyword evidence="1" id="KW-0472">Membrane</keyword>
<dbReference type="Proteomes" id="UP000041254">
    <property type="component" value="Unassembled WGS sequence"/>
</dbReference>